<dbReference type="InterPro" id="IPR038539">
    <property type="entry name" value="Anti-LPS_factor/Scygonadin_sf"/>
</dbReference>
<accession>A0A814F3E2</accession>
<keyword evidence="2" id="KW-0044">Antibiotic</keyword>
<sequence>MNKLLFVVALLVCIFVERSVSDGKFDFPAEACVTALTGNYVGCLGALAQSIWTVSQWGDATPITICGNQCLGNLKGRISKLKWKWDAKFQCQNKGQGIQGGSTALSRNGAMQGAIQDWITKAVQVGQINAADFKC</sequence>
<dbReference type="Proteomes" id="UP000663877">
    <property type="component" value="Unassembled WGS sequence"/>
</dbReference>
<dbReference type="Proteomes" id="UP000663832">
    <property type="component" value="Unassembled WGS sequence"/>
</dbReference>
<gene>
    <name evidence="5" type="ORF">BJG266_LOCUS22582</name>
    <name evidence="4" type="ORF">QVE165_LOCUS13834</name>
</gene>
<evidence type="ECO:0000256" key="2">
    <source>
        <dbReference type="ARBA" id="ARBA00023022"/>
    </source>
</evidence>
<evidence type="ECO:0000313" key="5">
    <source>
        <dbReference type="EMBL" id="CAF1123309.1"/>
    </source>
</evidence>
<dbReference type="OrthoDB" id="9970438at2759"/>
<reference evidence="4" key="1">
    <citation type="submission" date="2021-02" db="EMBL/GenBank/DDBJ databases">
        <authorList>
            <person name="Nowell W R."/>
        </authorList>
    </citation>
    <scope>NUCLEOTIDE SEQUENCE</scope>
</reference>
<dbReference type="InterPro" id="IPR024509">
    <property type="entry name" value="Anti-LPS_factor/Scygonadin"/>
</dbReference>
<dbReference type="Gene3D" id="3.30.160.320">
    <property type="match status" value="1"/>
</dbReference>
<feature type="chain" id="PRO_5036224337" evidence="3">
    <location>
        <begin position="22"/>
        <end position="135"/>
    </location>
</feature>
<evidence type="ECO:0000313" key="6">
    <source>
        <dbReference type="Proteomes" id="UP000663832"/>
    </source>
</evidence>
<name>A0A814F3E2_9BILA</name>
<dbReference type="AlphaFoldDB" id="A0A814F3E2"/>
<dbReference type="EMBL" id="CAJNOI010000143">
    <property type="protein sequence ID" value="CAF1123309.1"/>
    <property type="molecule type" value="Genomic_DNA"/>
</dbReference>
<keyword evidence="6" id="KW-1185">Reference proteome</keyword>
<evidence type="ECO:0000313" key="4">
    <source>
        <dbReference type="EMBL" id="CAF0980459.1"/>
    </source>
</evidence>
<protein>
    <submittedName>
        <fullName evidence="4">Uncharacterized protein</fullName>
    </submittedName>
</protein>
<feature type="signal peptide" evidence="3">
    <location>
        <begin position="1"/>
        <end position="21"/>
    </location>
</feature>
<organism evidence="4 6">
    <name type="scientific">Adineta steineri</name>
    <dbReference type="NCBI Taxonomy" id="433720"/>
    <lineage>
        <taxon>Eukaryota</taxon>
        <taxon>Metazoa</taxon>
        <taxon>Spiralia</taxon>
        <taxon>Gnathifera</taxon>
        <taxon>Rotifera</taxon>
        <taxon>Eurotatoria</taxon>
        <taxon>Bdelloidea</taxon>
        <taxon>Adinetida</taxon>
        <taxon>Adinetidae</taxon>
        <taxon>Adineta</taxon>
    </lineage>
</organism>
<comment type="caution">
    <text evidence="4">The sequence shown here is derived from an EMBL/GenBank/DDBJ whole genome shotgun (WGS) entry which is preliminary data.</text>
</comment>
<evidence type="ECO:0000256" key="1">
    <source>
        <dbReference type="ARBA" id="ARBA00022529"/>
    </source>
</evidence>
<dbReference type="Pfam" id="PF11630">
    <property type="entry name" value="Anti-LPS-SCYG"/>
    <property type="match status" value="1"/>
</dbReference>
<dbReference type="GO" id="GO:0042742">
    <property type="term" value="P:defense response to bacterium"/>
    <property type="evidence" value="ECO:0007669"/>
    <property type="project" value="UniProtKB-KW"/>
</dbReference>
<dbReference type="EMBL" id="CAJNOM010000071">
    <property type="protein sequence ID" value="CAF0980459.1"/>
    <property type="molecule type" value="Genomic_DNA"/>
</dbReference>
<proteinExistence type="predicted"/>
<keyword evidence="1" id="KW-0929">Antimicrobial</keyword>
<evidence type="ECO:0000256" key="3">
    <source>
        <dbReference type="SAM" id="SignalP"/>
    </source>
</evidence>
<keyword evidence="3" id="KW-0732">Signal</keyword>